<comment type="caution">
    <text evidence="2">The sequence shown here is derived from an EMBL/GenBank/DDBJ whole genome shotgun (WGS) entry which is preliminary data.</text>
</comment>
<evidence type="ECO:0000256" key="1">
    <source>
        <dbReference type="SAM" id="SignalP"/>
    </source>
</evidence>
<protein>
    <submittedName>
        <fullName evidence="2">Uncharacterized protein</fullName>
    </submittedName>
</protein>
<dbReference type="EMBL" id="CAJNNW010033859">
    <property type="protein sequence ID" value="CAE8720718.1"/>
    <property type="molecule type" value="Genomic_DNA"/>
</dbReference>
<dbReference type="AlphaFoldDB" id="A0A813L9G6"/>
<reference evidence="2" key="1">
    <citation type="submission" date="2021-02" db="EMBL/GenBank/DDBJ databases">
        <authorList>
            <person name="Dougan E. K."/>
            <person name="Rhodes N."/>
            <person name="Thang M."/>
            <person name="Chan C."/>
        </authorList>
    </citation>
    <scope>NUCLEOTIDE SEQUENCE</scope>
</reference>
<feature type="non-terminal residue" evidence="2">
    <location>
        <position position="1"/>
    </location>
</feature>
<keyword evidence="1" id="KW-0732">Signal</keyword>
<proteinExistence type="predicted"/>
<name>A0A813L9G6_POLGL</name>
<evidence type="ECO:0000313" key="3">
    <source>
        <dbReference type="Proteomes" id="UP000626109"/>
    </source>
</evidence>
<sequence>VALVHTFLAQLRWFRTAVTNVGCVTWAELFIDFMASVQYDSNIFPLTDSMSQLMRTFSKLVSFILGPALKLRRLQVGRAFRYLRLFGRGNASGIRARHNSHAVDHAVARMVQYHCTVDAIRGPALSKHPFVTWFISPPLCPLPSLSSLLSYVAMSGVQ</sequence>
<feature type="signal peptide" evidence="1">
    <location>
        <begin position="1"/>
        <end position="19"/>
    </location>
</feature>
<accession>A0A813L9G6</accession>
<evidence type="ECO:0000313" key="2">
    <source>
        <dbReference type="EMBL" id="CAE8720718.1"/>
    </source>
</evidence>
<organism evidence="2 3">
    <name type="scientific">Polarella glacialis</name>
    <name type="common">Dinoflagellate</name>
    <dbReference type="NCBI Taxonomy" id="89957"/>
    <lineage>
        <taxon>Eukaryota</taxon>
        <taxon>Sar</taxon>
        <taxon>Alveolata</taxon>
        <taxon>Dinophyceae</taxon>
        <taxon>Suessiales</taxon>
        <taxon>Suessiaceae</taxon>
        <taxon>Polarella</taxon>
    </lineage>
</organism>
<dbReference type="Proteomes" id="UP000626109">
    <property type="component" value="Unassembled WGS sequence"/>
</dbReference>
<gene>
    <name evidence="2" type="ORF">PGLA2088_LOCUS41497</name>
</gene>
<feature type="chain" id="PRO_5032981726" evidence="1">
    <location>
        <begin position="20"/>
        <end position="158"/>
    </location>
</feature>